<accession>A0A2N9ATS9</accession>
<dbReference type="Proteomes" id="UP000233769">
    <property type="component" value="Chromosome tk0001"/>
</dbReference>
<reference evidence="3" key="1">
    <citation type="submission" date="2017-10" db="EMBL/GenBank/DDBJ databases">
        <authorList>
            <person name="Regsiter A."/>
            <person name="William W."/>
        </authorList>
    </citation>
    <scope>NUCLEOTIDE SEQUENCE [LARGE SCALE GENOMIC DNA]</scope>
</reference>
<keyword evidence="1" id="KW-0812">Transmembrane</keyword>
<keyword evidence="1" id="KW-1133">Transmembrane helix</keyword>
<feature type="transmembrane region" description="Helical" evidence="1">
    <location>
        <begin position="37"/>
        <end position="63"/>
    </location>
</feature>
<keyword evidence="1" id="KW-0472">Membrane</keyword>
<sequence>MRTRSGRCSSIIITTVVIITITAGATAITDGGTTTTIVAIITMAGATIITAGATTTITAVITITSEATRKRDRAALSGSPVCFGAGARSVPVLFYSYPLATSVMVVMVVDVAVAVMMVALDVLVPLDVPMTVPMDGDAARADVDVLRQGVAGCKDQRRSGN</sequence>
<evidence type="ECO:0000256" key="1">
    <source>
        <dbReference type="SAM" id="Phobius"/>
    </source>
</evidence>
<protein>
    <submittedName>
        <fullName evidence="2">Uncharacterized protein</fullName>
    </submittedName>
</protein>
<gene>
    <name evidence="2" type="ORF">TK0001_4018</name>
</gene>
<dbReference type="EMBL" id="LT962688">
    <property type="protein sequence ID" value="SOR30620.1"/>
    <property type="molecule type" value="Genomic_DNA"/>
</dbReference>
<dbReference type="AlphaFoldDB" id="A0A2N9ATS9"/>
<evidence type="ECO:0000313" key="2">
    <source>
        <dbReference type="EMBL" id="SOR30620.1"/>
    </source>
</evidence>
<organism evidence="2 3">
    <name type="scientific">Methylorubrum extorquens</name>
    <name type="common">Methylobacterium dichloromethanicum</name>
    <name type="synonym">Methylobacterium extorquens</name>
    <dbReference type="NCBI Taxonomy" id="408"/>
    <lineage>
        <taxon>Bacteria</taxon>
        <taxon>Pseudomonadati</taxon>
        <taxon>Pseudomonadota</taxon>
        <taxon>Alphaproteobacteria</taxon>
        <taxon>Hyphomicrobiales</taxon>
        <taxon>Methylobacteriaceae</taxon>
        <taxon>Methylorubrum</taxon>
    </lineage>
</organism>
<name>A0A2N9ATS9_METEX</name>
<proteinExistence type="predicted"/>
<feature type="transmembrane region" description="Helical" evidence="1">
    <location>
        <begin position="103"/>
        <end position="124"/>
    </location>
</feature>
<evidence type="ECO:0000313" key="3">
    <source>
        <dbReference type="Proteomes" id="UP000233769"/>
    </source>
</evidence>